<dbReference type="AlphaFoldDB" id="A0A0D7K774"/>
<gene>
    <name evidence="2" type="ORF">RP29_18760</name>
</gene>
<feature type="region of interest" description="Disordered" evidence="1">
    <location>
        <begin position="78"/>
        <end position="106"/>
    </location>
</feature>
<sequence length="106" mass="11608">MQEHKGLCILALPASFRKAVPAARWGEIHRELHAQVLELIERLPGAVHFVAMPLCVAQITGDIDPAEIGQRLTQEDFILEPRGRTGETSSRATTRRAASKKGASRA</sequence>
<dbReference type="OrthoDB" id="8812644at2"/>
<protein>
    <submittedName>
        <fullName evidence="2">Uncharacterized protein</fullName>
    </submittedName>
</protein>
<keyword evidence="3" id="KW-1185">Reference proteome</keyword>
<organism evidence="2 3">
    <name type="scientific">Acidovorax temperans</name>
    <dbReference type="NCBI Taxonomy" id="80878"/>
    <lineage>
        <taxon>Bacteria</taxon>
        <taxon>Pseudomonadati</taxon>
        <taxon>Pseudomonadota</taxon>
        <taxon>Betaproteobacteria</taxon>
        <taxon>Burkholderiales</taxon>
        <taxon>Comamonadaceae</taxon>
        <taxon>Acidovorax</taxon>
    </lineage>
</organism>
<evidence type="ECO:0000313" key="2">
    <source>
        <dbReference type="EMBL" id="KJA09023.1"/>
    </source>
</evidence>
<proteinExistence type="predicted"/>
<dbReference type="EMBL" id="JXYQ01000075">
    <property type="protein sequence ID" value="KJA09023.1"/>
    <property type="molecule type" value="Genomic_DNA"/>
</dbReference>
<evidence type="ECO:0000313" key="3">
    <source>
        <dbReference type="Proteomes" id="UP000032566"/>
    </source>
</evidence>
<reference evidence="2 3" key="1">
    <citation type="submission" date="2014-12" db="EMBL/GenBank/DDBJ databases">
        <title>Isolation of bacteria from lake water.</title>
        <authorList>
            <person name="Sheng K.-Y."/>
            <person name="Chin P.-S."/>
            <person name="Chan K.-G."/>
            <person name="Tan G.S."/>
        </authorList>
    </citation>
    <scope>NUCLEOTIDE SEQUENCE [LARGE SCALE GENOMIC DNA]</scope>
    <source>
        <strain evidence="2 3">KY4</strain>
    </source>
</reference>
<name>A0A0D7K774_9BURK</name>
<feature type="compositionally biased region" description="Basic residues" evidence="1">
    <location>
        <begin position="93"/>
        <end position="106"/>
    </location>
</feature>
<evidence type="ECO:0000256" key="1">
    <source>
        <dbReference type="SAM" id="MobiDB-lite"/>
    </source>
</evidence>
<dbReference type="PATRIC" id="fig|80878.5.peg.3723"/>
<comment type="caution">
    <text evidence="2">The sequence shown here is derived from an EMBL/GenBank/DDBJ whole genome shotgun (WGS) entry which is preliminary data.</text>
</comment>
<dbReference type="Proteomes" id="UP000032566">
    <property type="component" value="Unassembled WGS sequence"/>
</dbReference>
<accession>A0A0D7K774</accession>